<dbReference type="InterPro" id="IPR047187">
    <property type="entry name" value="SF1_C_Upf1"/>
</dbReference>
<dbReference type="Proteomes" id="UP001212841">
    <property type="component" value="Unassembled WGS sequence"/>
</dbReference>
<keyword evidence="2 4" id="KW-0863">Zinc-finger</keyword>
<evidence type="ECO:0000256" key="6">
    <source>
        <dbReference type="SAM" id="MobiDB-lite"/>
    </source>
</evidence>
<feature type="zinc finger region" description="C3H1-type" evidence="4">
    <location>
        <begin position="1"/>
        <end position="26"/>
    </location>
</feature>
<dbReference type="Pfam" id="PF13087">
    <property type="entry name" value="AAA_12"/>
    <property type="match status" value="1"/>
</dbReference>
<dbReference type="FunFam" id="3.40.50.300:FF:001660">
    <property type="entry name" value="NF-X1 finger and helicase protein, putative"/>
    <property type="match status" value="1"/>
</dbReference>
<reference evidence="8" key="1">
    <citation type="submission" date="2020-05" db="EMBL/GenBank/DDBJ databases">
        <title>Phylogenomic resolution of chytrid fungi.</title>
        <authorList>
            <person name="Stajich J.E."/>
            <person name="Amses K."/>
            <person name="Simmons R."/>
            <person name="Seto K."/>
            <person name="Myers J."/>
            <person name="Bonds A."/>
            <person name="Quandt C.A."/>
            <person name="Barry K."/>
            <person name="Liu P."/>
            <person name="Grigoriev I."/>
            <person name="Longcore J.E."/>
            <person name="James T.Y."/>
        </authorList>
    </citation>
    <scope>NUCLEOTIDE SEQUENCE</scope>
    <source>
        <strain evidence="8">JEL0318</strain>
    </source>
</reference>
<dbReference type="Gene3D" id="1.20.120.1350">
    <property type="entry name" value="Pneumovirus matrix protein 2 (M2), zinc-binding domain"/>
    <property type="match status" value="1"/>
</dbReference>
<name>A0AAD5SKF0_9FUNG</name>
<dbReference type="InterPro" id="IPR036855">
    <property type="entry name" value="Znf_CCCH_sf"/>
</dbReference>
<dbReference type="InterPro" id="IPR057373">
    <property type="entry name" value="ZNFX1"/>
</dbReference>
<keyword evidence="3 4" id="KW-0862">Zinc</keyword>
<comment type="caution">
    <text evidence="8">The sequence shown here is derived from an EMBL/GenBank/DDBJ whole genome shotgun (WGS) entry which is preliminary data.</text>
</comment>
<keyword evidence="5" id="KW-0175">Coiled coil</keyword>
<dbReference type="InterPro" id="IPR027417">
    <property type="entry name" value="P-loop_NTPase"/>
</dbReference>
<accession>A0AAD5SKF0</accession>
<feature type="compositionally biased region" description="Low complexity" evidence="6">
    <location>
        <begin position="29"/>
        <end position="48"/>
    </location>
</feature>
<dbReference type="EMBL" id="JADGJD010000025">
    <property type="protein sequence ID" value="KAJ3056646.1"/>
    <property type="molecule type" value="Genomic_DNA"/>
</dbReference>
<dbReference type="InterPro" id="IPR045055">
    <property type="entry name" value="DNA2/NAM7-like"/>
</dbReference>
<dbReference type="PANTHER" id="PTHR10887">
    <property type="entry name" value="DNA2/NAM7 HELICASE FAMILY"/>
    <property type="match status" value="1"/>
</dbReference>
<proteinExistence type="predicted"/>
<feature type="region of interest" description="Disordered" evidence="6">
    <location>
        <begin position="26"/>
        <end position="59"/>
    </location>
</feature>
<dbReference type="Pfam" id="PF25396">
    <property type="entry name" value="ZNFX1"/>
    <property type="match status" value="1"/>
</dbReference>
<dbReference type="GO" id="GO:0008270">
    <property type="term" value="F:zinc ion binding"/>
    <property type="evidence" value="ECO:0007669"/>
    <property type="project" value="UniProtKB-KW"/>
</dbReference>
<dbReference type="Pfam" id="PF13086">
    <property type="entry name" value="AAA_11"/>
    <property type="match status" value="1"/>
</dbReference>
<feature type="compositionally biased region" description="Polar residues" evidence="6">
    <location>
        <begin position="853"/>
        <end position="865"/>
    </location>
</feature>
<dbReference type="PROSITE" id="PS50103">
    <property type="entry name" value="ZF_C3H1"/>
    <property type="match status" value="1"/>
</dbReference>
<dbReference type="CDD" id="cd18808">
    <property type="entry name" value="SF1_C_Upf1"/>
    <property type="match status" value="1"/>
</dbReference>
<evidence type="ECO:0000256" key="4">
    <source>
        <dbReference type="PROSITE-ProRule" id="PRU00723"/>
    </source>
</evidence>
<feature type="region of interest" description="Disordered" evidence="6">
    <location>
        <begin position="853"/>
        <end position="879"/>
    </location>
</feature>
<keyword evidence="1 4" id="KW-0479">Metal-binding</keyword>
<evidence type="ECO:0000313" key="9">
    <source>
        <dbReference type="Proteomes" id="UP001212841"/>
    </source>
</evidence>
<dbReference type="GO" id="GO:0031048">
    <property type="term" value="P:regulatory ncRNA-mediated heterochromatin formation"/>
    <property type="evidence" value="ECO:0007669"/>
    <property type="project" value="TreeGrafter"/>
</dbReference>
<dbReference type="GO" id="GO:0004386">
    <property type="term" value="F:helicase activity"/>
    <property type="evidence" value="ECO:0007669"/>
    <property type="project" value="InterPro"/>
</dbReference>
<dbReference type="InterPro" id="IPR041679">
    <property type="entry name" value="DNA2/NAM7-like_C"/>
</dbReference>
<protein>
    <recommendedName>
        <fullName evidence="7">C3H1-type domain-containing protein</fullName>
    </recommendedName>
</protein>
<dbReference type="PANTHER" id="PTHR10887:SF445">
    <property type="entry name" value="NFX1-TYPE ZINC FINGER-CONTAINING PROTEIN 1"/>
    <property type="match status" value="1"/>
</dbReference>
<evidence type="ECO:0000256" key="5">
    <source>
        <dbReference type="SAM" id="Coils"/>
    </source>
</evidence>
<evidence type="ECO:0000256" key="3">
    <source>
        <dbReference type="ARBA" id="ARBA00022833"/>
    </source>
</evidence>
<dbReference type="SUPFAM" id="SSF52540">
    <property type="entry name" value="P-loop containing nucleoside triphosphate hydrolases"/>
    <property type="match status" value="1"/>
</dbReference>
<dbReference type="InterPro" id="IPR041677">
    <property type="entry name" value="DNA2/NAM7_AAA_11"/>
</dbReference>
<organism evidence="8 9">
    <name type="scientific">Rhizophlyctis rosea</name>
    <dbReference type="NCBI Taxonomy" id="64517"/>
    <lineage>
        <taxon>Eukaryota</taxon>
        <taxon>Fungi</taxon>
        <taxon>Fungi incertae sedis</taxon>
        <taxon>Chytridiomycota</taxon>
        <taxon>Chytridiomycota incertae sedis</taxon>
        <taxon>Chytridiomycetes</taxon>
        <taxon>Rhizophlyctidales</taxon>
        <taxon>Rhizophlyctidaceae</taxon>
        <taxon>Rhizophlyctis</taxon>
    </lineage>
</organism>
<feature type="coiled-coil region" evidence="5">
    <location>
        <begin position="910"/>
        <end position="944"/>
    </location>
</feature>
<evidence type="ECO:0000259" key="7">
    <source>
        <dbReference type="PROSITE" id="PS50103"/>
    </source>
</evidence>
<dbReference type="SUPFAM" id="SSF90229">
    <property type="entry name" value="CCCH zinc finger"/>
    <property type="match status" value="1"/>
</dbReference>
<sequence>MKQPCRFWAQGNCRKGNQCIYLHNASSAPSSVPSFRPSTSSSRRSLTSNATKSGSNPNAWRGFVKEDSHPFQHGGQVQLFVDSLSAFLNDCPGSGAEELILRLGDVKGTGLTRLTEVLLFPAVTATVASSYSVVFQKATVLFMKVLTERAITQSTLREYTDTIYGTVLANAEAFFIANVLTNVKSPLLQISALASDVKFDEVLLYSTRLAYEVLTRNKRAAFDTALGKFVDEMRPIVTNWVTTNSDKPIAAVIEREFDRIDKIVRDGQRSLLTGAALEAAIQREAERASVSRTRRSGYQIWQLKEYDPPGELSAAGPRHDNDHQSVSDIAVVPTMDEILAERAPFLPARDLEAPHPLPHGAARYCDTQFRLLREDMVAPLREGLKNLLSTLTSPRGSHALRDGRFTSRNSDAGNLNVYPNVRVEKVKTDKRYGVSLDVSFDSNVYGKKFGNAKGRVEFWRGSKRLMYGALVCILMKNEDTIARNRFGYDLVLGIVVGRDMEALAHAETRSVIGLKIIESQFFESLLLSLTKSHDVQAQQSYLVEAPGVFFEAYRPILETLKTSVPQSLPFLPYLAPENGTLTTNIGIPLYARSNTFRWDLSALLRPGLLGANFRPGSQASRDSALRMLHSGSSLDRGQCSALLDCLSREVALVQGPPGTGKTYLGIQLVRLLLSPSHKAQSMPILCICETNHALDQFLEHLLKEGTKIVRIGKRSKSELVQPFQIEEVCKNADGLRSVKWSLAQKFEEREKLETEVARLTGQLHWQWLGWHEVKDLLAANSYHQFKAFEVARRQLHSSRHGDDSEFQVAGKKNRERDVIRRWTKCEDLEAIAEQHAARVAYQEQQQLQNPFTILDPSQESSNGLAQSAPRIPPIPTSDRPLNALQREASVWEMSRSERHRLHDHWREQVRRTVADRLNDVSKELQELTRRINDLHDEARRAVLRGIEVIGVTTNGAAKYTNLLRAVGPKIVICEEAGEVLEAHVLASLTPSTEHLILIGDPLQLRPSIATYDLSMDSPIGKSYKLDQSLLERLGLPDQNGLSLPMSQLNIQRRMRPGIADLVRVPLYPSLKDGDNTEEYPDVDGLSANVFFFRHENPEDGASNPFANTSHSNDFEARMVVELVKYLIRNGYKGSDIAILTPYLGQLLVLRDHLRKSFTVVLDERDAEDVALALGEDHADQDGSEVAGQAGPRNVVTALRKSLQEQVTLRTVDNFQGEESKIVILSLVRNRSSASAGASEGNIGFVKSPNRTNVALSRAQHGLYVLGNADLMESKSEMWRKVVGILRERDQVGTGFPIRCQRHKTGNEVQTPEEFKLVSPDGGCLRPCKFRLKSCAHQW</sequence>
<dbReference type="InterPro" id="IPR000571">
    <property type="entry name" value="Znf_CCCH"/>
</dbReference>
<evidence type="ECO:0000256" key="2">
    <source>
        <dbReference type="ARBA" id="ARBA00022771"/>
    </source>
</evidence>
<keyword evidence="9" id="KW-1185">Reference proteome</keyword>
<dbReference type="Gene3D" id="3.40.50.300">
    <property type="entry name" value="P-loop containing nucleotide triphosphate hydrolases"/>
    <property type="match status" value="3"/>
</dbReference>
<feature type="compositionally biased region" description="Polar residues" evidence="6">
    <location>
        <begin position="49"/>
        <end position="58"/>
    </location>
</feature>
<evidence type="ECO:0000256" key="1">
    <source>
        <dbReference type="ARBA" id="ARBA00022723"/>
    </source>
</evidence>
<dbReference type="SMART" id="SM00356">
    <property type="entry name" value="ZnF_C3H1"/>
    <property type="match status" value="1"/>
</dbReference>
<dbReference type="GO" id="GO:0031380">
    <property type="term" value="C:nuclear RNA-directed RNA polymerase complex"/>
    <property type="evidence" value="ECO:0007669"/>
    <property type="project" value="TreeGrafter"/>
</dbReference>
<feature type="domain" description="C3H1-type" evidence="7">
    <location>
        <begin position="1"/>
        <end position="26"/>
    </location>
</feature>
<gene>
    <name evidence="8" type="ORF">HK097_005320</name>
</gene>
<evidence type="ECO:0000313" key="8">
    <source>
        <dbReference type="EMBL" id="KAJ3056646.1"/>
    </source>
</evidence>